<accession>A0A3B0UTS7</accession>
<dbReference type="EMBL" id="UOEY01000006">
    <property type="protein sequence ID" value="VAW34408.1"/>
    <property type="molecule type" value="Genomic_DNA"/>
</dbReference>
<keyword evidence="3 5" id="KW-0067">ATP-binding</keyword>
<name>A0A3B0UTS7_9ZZZZ</name>
<evidence type="ECO:0000256" key="3">
    <source>
        <dbReference type="ARBA" id="ARBA00022840"/>
    </source>
</evidence>
<dbReference type="PANTHER" id="PTHR43023">
    <property type="entry name" value="PROTEIN TRIGALACTOSYLDIACYLGLYCEROL 3, CHLOROPLASTIC"/>
    <property type="match status" value="1"/>
</dbReference>
<reference evidence="5" key="1">
    <citation type="submission" date="2018-06" db="EMBL/GenBank/DDBJ databases">
        <authorList>
            <person name="Zhirakovskaya E."/>
        </authorList>
    </citation>
    <scope>NUCLEOTIDE SEQUENCE</scope>
</reference>
<sequence>MAITRSADNADAVIRFIEVTKTFPGHEGRNVVLDRVSFTIPRGETTVIAGGSGQGKSVTLKLVLGLMRPDSGRILVEGQDVTSLRRRELEQLRTKFGVLFQGAALFDSLTVFENVALPLRERTRMSDEEIRRQVAATLEQLELRGHEDKFPAQLSGGMKKRVGLARALQLDPEILLFDEPTTGLDPLMTSDIYRLFARTRQELGYTAVIVSHDIPKVFELADQVILLNKGEVDVFASPGDIQYSTKPYIREFVEMTMKCEKTGATE</sequence>
<evidence type="ECO:0000313" key="5">
    <source>
        <dbReference type="EMBL" id="VAW34408.1"/>
    </source>
</evidence>
<keyword evidence="2" id="KW-0547">Nucleotide-binding</keyword>
<dbReference type="AlphaFoldDB" id="A0A3B0UTS7"/>
<dbReference type="GO" id="GO:0005524">
    <property type="term" value="F:ATP binding"/>
    <property type="evidence" value="ECO:0007669"/>
    <property type="project" value="UniProtKB-KW"/>
</dbReference>
<dbReference type="Pfam" id="PF00005">
    <property type="entry name" value="ABC_tran"/>
    <property type="match status" value="1"/>
</dbReference>
<dbReference type="SMART" id="SM00382">
    <property type="entry name" value="AAA"/>
    <property type="match status" value="1"/>
</dbReference>
<feature type="domain" description="ABC transporter" evidence="4">
    <location>
        <begin position="14"/>
        <end position="254"/>
    </location>
</feature>
<dbReference type="PROSITE" id="PS50893">
    <property type="entry name" value="ABC_TRANSPORTER_2"/>
    <property type="match status" value="1"/>
</dbReference>
<dbReference type="Gene3D" id="3.40.50.300">
    <property type="entry name" value="P-loop containing nucleotide triphosphate hydrolases"/>
    <property type="match status" value="1"/>
</dbReference>
<proteinExistence type="predicted"/>
<dbReference type="InterPro" id="IPR027417">
    <property type="entry name" value="P-loop_NTPase"/>
</dbReference>
<evidence type="ECO:0000256" key="2">
    <source>
        <dbReference type="ARBA" id="ARBA00022741"/>
    </source>
</evidence>
<gene>
    <name evidence="5" type="ORF">MNBD_DELTA04-1249</name>
</gene>
<dbReference type="InterPro" id="IPR017871">
    <property type="entry name" value="ABC_transporter-like_CS"/>
</dbReference>
<evidence type="ECO:0000256" key="1">
    <source>
        <dbReference type="ARBA" id="ARBA00022448"/>
    </source>
</evidence>
<dbReference type="InterPro" id="IPR003439">
    <property type="entry name" value="ABC_transporter-like_ATP-bd"/>
</dbReference>
<dbReference type="GO" id="GO:0016887">
    <property type="term" value="F:ATP hydrolysis activity"/>
    <property type="evidence" value="ECO:0007669"/>
    <property type="project" value="InterPro"/>
</dbReference>
<dbReference type="SUPFAM" id="SSF52540">
    <property type="entry name" value="P-loop containing nucleoside triphosphate hydrolases"/>
    <property type="match status" value="1"/>
</dbReference>
<dbReference type="InterPro" id="IPR003593">
    <property type="entry name" value="AAA+_ATPase"/>
</dbReference>
<protein>
    <submittedName>
        <fullName evidence="5">Phospholipid ABC transporter ATP-binding protein MlaF</fullName>
    </submittedName>
</protein>
<evidence type="ECO:0000259" key="4">
    <source>
        <dbReference type="PROSITE" id="PS50893"/>
    </source>
</evidence>
<dbReference type="PROSITE" id="PS00211">
    <property type="entry name" value="ABC_TRANSPORTER_1"/>
    <property type="match status" value="1"/>
</dbReference>
<dbReference type="PANTHER" id="PTHR43023:SF6">
    <property type="entry name" value="INTERMEMBRANE PHOSPHOLIPID TRANSPORT SYSTEM ATP-BINDING PROTEIN MLAF"/>
    <property type="match status" value="1"/>
</dbReference>
<organism evidence="5">
    <name type="scientific">hydrothermal vent metagenome</name>
    <dbReference type="NCBI Taxonomy" id="652676"/>
    <lineage>
        <taxon>unclassified sequences</taxon>
        <taxon>metagenomes</taxon>
        <taxon>ecological metagenomes</taxon>
    </lineage>
</organism>
<keyword evidence="1" id="KW-0813">Transport</keyword>